<protein>
    <recommendedName>
        <fullName evidence="3">Phage tail assembly chaperone</fullName>
    </recommendedName>
</protein>
<dbReference type="InterPro" id="IPR014859">
    <property type="entry name" value="Phage_TAC_4"/>
</dbReference>
<dbReference type="Proteomes" id="UP001501706">
    <property type="component" value="Unassembled WGS sequence"/>
</dbReference>
<comment type="caution">
    <text evidence="1">The sequence shown here is derived from an EMBL/GenBank/DDBJ whole genome shotgun (WGS) entry which is preliminary data.</text>
</comment>
<evidence type="ECO:0000313" key="2">
    <source>
        <dbReference type="Proteomes" id="UP001501706"/>
    </source>
</evidence>
<evidence type="ECO:0000313" key="1">
    <source>
        <dbReference type="EMBL" id="GAA0493740.1"/>
    </source>
</evidence>
<dbReference type="EMBL" id="BAAAEN010000002">
    <property type="protein sequence ID" value="GAA0493740.1"/>
    <property type="molecule type" value="Genomic_DNA"/>
</dbReference>
<dbReference type="RefSeq" id="WP_343927164.1">
    <property type="nucleotide sequence ID" value="NZ_BAAAEN010000002.1"/>
</dbReference>
<name>A0ABN1BB23_9BURK</name>
<gene>
    <name evidence="1" type="ORF">GCM10009097_07030</name>
</gene>
<sequence>MARKFSLNASPTFKLKVDIPIPGARPEKVEFTFRHKKRDDFVEFLAHLAGRQDVEVIQEIACGWDLDEPFDADNIERLTQSYLGAAAAIIEAYVTELPALRRGN</sequence>
<keyword evidence="2" id="KW-1185">Reference proteome</keyword>
<dbReference type="Pfam" id="PF08748">
    <property type="entry name" value="Phage_TAC_4"/>
    <property type="match status" value="1"/>
</dbReference>
<organism evidence="1 2">
    <name type="scientific">Pigmentiphaga daeguensis</name>
    <dbReference type="NCBI Taxonomy" id="414049"/>
    <lineage>
        <taxon>Bacteria</taxon>
        <taxon>Pseudomonadati</taxon>
        <taxon>Pseudomonadota</taxon>
        <taxon>Betaproteobacteria</taxon>
        <taxon>Burkholderiales</taxon>
        <taxon>Alcaligenaceae</taxon>
        <taxon>Pigmentiphaga</taxon>
    </lineage>
</organism>
<proteinExistence type="predicted"/>
<accession>A0ABN1BB23</accession>
<reference evidence="1 2" key="1">
    <citation type="journal article" date="2019" name="Int. J. Syst. Evol. Microbiol.">
        <title>The Global Catalogue of Microorganisms (GCM) 10K type strain sequencing project: providing services to taxonomists for standard genome sequencing and annotation.</title>
        <authorList>
            <consortium name="The Broad Institute Genomics Platform"/>
            <consortium name="The Broad Institute Genome Sequencing Center for Infectious Disease"/>
            <person name="Wu L."/>
            <person name="Ma J."/>
        </authorList>
    </citation>
    <scope>NUCLEOTIDE SEQUENCE [LARGE SCALE GENOMIC DNA]</scope>
    <source>
        <strain evidence="1 2">JCM 14330</strain>
    </source>
</reference>
<evidence type="ECO:0008006" key="3">
    <source>
        <dbReference type="Google" id="ProtNLM"/>
    </source>
</evidence>